<evidence type="ECO:0000313" key="3">
    <source>
        <dbReference type="Proteomes" id="UP001556367"/>
    </source>
</evidence>
<keyword evidence="3" id="KW-1185">Reference proteome</keyword>
<reference evidence="3" key="1">
    <citation type="submission" date="2024-06" db="EMBL/GenBank/DDBJ databases">
        <title>Multi-omics analyses provide insights into the biosynthesis of the anticancer antibiotic pleurotin in Hohenbuehelia grisea.</title>
        <authorList>
            <person name="Weaver J.A."/>
            <person name="Alberti F."/>
        </authorList>
    </citation>
    <scope>NUCLEOTIDE SEQUENCE [LARGE SCALE GENOMIC DNA]</scope>
    <source>
        <strain evidence="3">T-177</strain>
    </source>
</reference>
<dbReference type="Proteomes" id="UP001556367">
    <property type="component" value="Unassembled WGS sequence"/>
</dbReference>
<gene>
    <name evidence="2" type="ORF">HGRIS_004572</name>
</gene>
<comment type="caution">
    <text evidence="2">The sequence shown here is derived from an EMBL/GenBank/DDBJ whole genome shotgun (WGS) entry which is preliminary data.</text>
</comment>
<name>A0ABR3JCX6_9AGAR</name>
<protein>
    <submittedName>
        <fullName evidence="2">Uncharacterized protein</fullName>
    </submittedName>
</protein>
<evidence type="ECO:0000313" key="2">
    <source>
        <dbReference type="EMBL" id="KAL0953327.1"/>
    </source>
</evidence>
<organism evidence="2 3">
    <name type="scientific">Hohenbuehelia grisea</name>
    <dbReference type="NCBI Taxonomy" id="104357"/>
    <lineage>
        <taxon>Eukaryota</taxon>
        <taxon>Fungi</taxon>
        <taxon>Dikarya</taxon>
        <taxon>Basidiomycota</taxon>
        <taxon>Agaricomycotina</taxon>
        <taxon>Agaricomycetes</taxon>
        <taxon>Agaricomycetidae</taxon>
        <taxon>Agaricales</taxon>
        <taxon>Pleurotineae</taxon>
        <taxon>Pleurotaceae</taxon>
        <taxon>Hohenbuehelia</taxon>
    </lineage>
</organism>
<feature type="region of interest" description="Disordered" evidence="1">
    <location>
        <begin position="1"/>
        <end position="23"/>
    </location>
</feature>
<evidence type="ECO:0000256" key="1">
    <source>
        <dbReference type="SAM" id="MobiDB-lite"/>
    </source>
</evidence>
<dbReference type="EMBL" id="JASNQZ010000008">
    <property type="protein sequence ID" value="KAL0953327.1"/>
    <property type="molecule type" value="Genomic_DNA"/>
</dbReference>
<sequence>MQPLDVAQPMVLDSPAARPPRRARPAYIQEKRNGFLEHSEATTDVQRLAQYILAKKARPIPSLQEMKDALAHNDSTRVKKRIADLQDQYHKDLLALHEFHAQEYDEEHFDRFVARDLSQTPHPDENRPMSLATYKALDDLYDRLRQDRLLPLKFQDDLSHMRHAYLQQLLPLRTELAQLIDQEKHAQRIRDSQFPQTVDDYYAIHDKDIQLRIANFLVSPKEKQERIMTQFGWAHLQVKELRLAYNENVTRDVDLSHLLGLTDGFLCHQIIFQTQIKKKTAELTEVRDPRKNRPA</sequence>
<accession>A0ABR3JCX6</accession>
<proteinExistence type="predicted"/>